<dbReference type="SUPFAM" id="SSF49562">
    <property type="entry name" value="C2 domain (Calcium/lipid-binding domain, CaLB)"/>
    <property type="match status" value="2"/>
</dbReference>
<evidence type="ECO:0000256" key="3">
    <source>
        <dbReference type="ARBA" id="ARBA00022692"/>
    </source>
</evidence>
<evidence type="ECO:0000256" key="7">
    <source>
        <dbReference type="ARBA" id="ARBA00023136"/>
    </source>
</evidence>
<evidence type="ECO:0000256" key="9">
    <source>
        <dbReference type="SAM" id="SignalP"/>
    </source>
</evidence>
<comment type="subcellular location">
    <subcellularLocation>
        <location evidence="1">Membrane</location>
        <topology evidence="1">Multi-pass membrane protein</topology>
    </subcellularLocation>
    <subcellularLocation>
        <location evidence="2">Membrane</location>
        <topology evidence="2">Single-pass membrane protein</topology>
    </subcellularLocation>
</comment>
<dbReference type="PANTHER" id="PTHR31425">
    <property type="entry name" value="PHOSPHORIBOSYLANTHRANILATE TRANSFERASE ISOFORM 1"/>
    <property type="match status" value="1"/>
</dbReference>
<feature type="signal peptide" evidence="9">
    <location>
        <begin position="1"/>
        <end position="22"/>
    </location>
</feature>
<evidence type="ECO:0000313" key="11">
    <source>
        <dbReference type="EMBL" id="CAA7023048.1"/>
    </source>
</evidence>
<feature type="transmembrane region" description="Helical" evidence="8">
    <location>
        <begin position="623"/>
        <end position="639"/>
    </location>
</feature>
<dbReference type="Pfam" id="PF13947">
    <property type="entry name" value="GUB_WAK_bind"/>
    <property type="match status" value="1"/>
</dbReference>
<dbReference type="GO" id="GO:0016020">
    <property type="term" value="C:membrane"/>
    <property type="evidence" value="ECO:0007669"/>
    <property type="project" value="UniProtKB-SubCell"/>
</dbReference>
<evidence type="ECO:0000256" key="5">
    <source>
        <dbReference type="ARBA" id="ARBA00022737"/>
    </source>
</evidence>
<feature type="chain" id="PRO_5025329382" description="C2 domain-containing protein" evidence="9">
    <location>
        <begin position="23"/>
        <end position="799"/>
    </location>
</feature>
<sequence>MTFSKQILLLLSIFFFLPLLNASDPKPCYTSSCVHGNFDGKIHVRFPFWLFPKQPESCGHTGFNLLCTNHHETTLKLPNSETFLVRDIDYLQQRIRLNDPKNCLARRLLSFDASGSPFSPLHLLNYAFLTCPKEDVNSSLYKPIQCLGNSTTSFIATRLDLVASVPPSCKIFKKLLLPVSEPIAYMAGFAGDLKANWRCGSVNNITLQAQCFSSVNSGSTAWFSDTCGHDLISHDGRRPPSAFVEVQVGEQKLKTGISTGSNPSWNQDLIFVASEPSIREKTFKDITHLKQPGPVPLLHCDIKLPDNPQPAGDTRRFASKLIVKLATDQTYHVFDECSQYCSDYRPFAKGLWPGVLGKLEVGILGATGLTPMKNSQFQRHAYTVAKYGNKWARTRTVVNNASPKWNEQCSWDIYEKCTVFTIGLYDNHQLVVNSGLDDVPIGKVRIPLSKLDWNKIYTGSFPILVLGKEGLKKTGEIQLAIRCAIPPPAWLFFSPSYFLATSPFRWMLPKSHYKAPLGLLQYEDLRSKAVEVICFNLNKTVPKLRNEVVKDMLKPRSKRFSMRRTIANFERLCRFFMWLYGPYAWLDANLVSTTDVGRKAVTFGVCFLLVVGHRFFLWLLVDWWLYAYIGGVYILYRVYKLRTVAFNMIMNRSNPATPLVLVDLKLSKLDSPNLDILDEEFDSMPSSESDVYVLRMRYDRMRKMGEKIMLLVGDFASQCERLQASWRLCTDHIVVVICLVFLGYGVLRLLQSETEYVFKSVLLLFISYWLKFPWHRYGLPSATKNYIRRFSSHEDLIIT</sequence>
<dbReference type="InterPro" id="IPR000008">
    <property type="entry name" value="C2_dom"/>
</dbReference>
<keyword evidence="4 9" id="KW-0732">Signal</keyword>
<dbReference type="EMBL" id="CACVBM020000765">
    <property type="protein sequence ID" value="CAA7023048.1"/>
    <property type="molecule type" value="Genomic_DNA"/>
</dbReference>
<name>A0A6D2I5S2_9BRAS</name>
<dbReference type="OrthoDB" id="1029639at2759"/>
<feature type="transmembrane region" description="Helical" evidence="8">
    <location>
        <begin position="756"/>
        <end position="774"/>
    </location>
</feature>
<dbReference type="PROSITE" id="PS50004">
    <property type="entry name" value="C2"/>
    <property type="match status" value="1"/>
</dbReference>
<evidence type="ECO:0000313" key="12">
    <source>
        <dbReference type="Proteomes" id="UP000467841"/>
    </source>
</evidence>
<dbReference type="Gene3D" id="2.60.40.150">
    <property type="entry name" value="C2 domain"/>
    <property type="match status" value="1"/>
</dbReference>
<dbReference type="AlphaFoldDB" id="A0A6D2I5S2"/>
<organism evidence="11 12">
    <name type="scientific">Microthlaspi erraticum</name>
    <dbReference type="NCBI Taxonomy" id="1685480"/>
    <lineage>
        <taxon>Eukaryota</taxon>
        <taxon>Viridiplantae</taxon>
        <taxon>Streptophyta</taxon>
        <taxon>Embryophyta</taxon>
        <taxon>Tracheophyta</taxon>
        <taxon>Spermatophyta</taxon>
        <taxon>Magnoliopsida</taxon>
        <taxon>eudicotyledons</taxon>
        <taxon>Gunneridae</taxon>
        <taxon>Pentapetalae</taxon>
        <taxon>rosids</taxon>
        <taxon>malvids</taxon>
        <taxon>Brassicales</taxon>
        <taxon>Brassicaceae</taxon>
        <taxon>Coluteocarpeae</taxon>
        <taxon>Microthlaspi</taxon>
    </lineage>
</organism>
<evidence type="ECO:0000256" key="8">
    <source>
        <dbReference type="SAM" id="Phobius"/>
    </source>
</evidence>
<dbReference type="PANTHER" id="PTHR31425:SF45">
    <property type="entry name" value="MULTIPLE C2 DOMAIN AND TRANSMEMBRANE REGION PROTEIN 12-RELATED"/>
    <property type="match status" value="1"/>
</dbReference>
<accession>A0A6D2I5S2</accession>
<dbReference type="Pfam" id="PF08372">
    <property type="entry name" value="PRT_C"/>
    <property type="match status" value="1"/>
</dbReference>
<feature type="transmembrane region" description="Helical" evidence="8">
    <location>
        <begin position="733"/>
        <end position="750"/>
    </location>
</feature>
<evidence type="ECO:0000256" key="2">
    <source>
        <dbReference type="ARBA" id="ARBA00004167"/>
    </source>
</evidence>
<dbReference type="InterPro" id="IPR013583">
    <property type="entry name" value="MCTP_C"/>
</dbReference>
<dbReference type="Pfam" id="PF00168">
    <property type="entry name" value="C2"/>
    <property type="match status" value="2"/>
</dbReference>
<dbReference type="Proteomes" id="UP000467841">
    <property type="component" value="Unassembled WGS sequence"/>
</dbReference>
<evidence type="ECO:0000256" key="1">
    <source>
        <dbReference type="ARBA" id="ARBA00004141"/>
    </source>
</evidence>
<evidence type="ECO:0000256" key="4">
    <source>
        <dbReference type="ARBA" id="ARBA00022729"/>
    </source>
</evidence>
<feature type="domain" description="C2" evidence="10">
    <location>
        <begin position="340"/>
        <end position="461"/>
    </location>
</feature>
<evidence type="ECO:0000256" key="6">
    <source>
        <dbReference type="ARBA" id="ARBA00022989"/>
    </source>
</evidence>
<comment type="caution">
    <text evidence="11">The sequence shown here is derived from an EMBL/GenBank/DDBJ whole genome shotgun (WGS) entry which is preliminary data.</text>
</comment>
<gene>
    <name evidence="11" type="ORF">MERR_LOCUS10283</name>
</gene>
<evidence type="ECO:0000259" key="10">
    <source>
        <dbReference type="PROSITE" id="PS50004"/>
    </source>
</evidence>
<dbReference type="GO" id="GO:0030247">
    <property type="term" value="F:polysaccharide binding"/>
    <property type="evidence" value="ECO:0007669"/>
    <property type="project" value="InterPro"/>
</dbReference>
<keyword evidence="5" id="KW-0677">Repeat</keyword>
<protein>
    <recommendedName>
        <fullName evidence="10">C2 domain-containing protein</fullName>
    </recommendedName>
</protein>
<dbReference type="InterPro" id="IPR047259">
    <property type="entry name" value="QUIRKY-like"/>
</dbReference>
<dbReference type="InterPro" id="IPR035892">
    <property type="entry name" value="C2_domain_sf"/>
</dbReference>
<keyword evidence="7 8" id="KW-0472">Membrane</keyword>
<dbReference type="InterPro" id="IPR025287">
    <property type="entry name" value="WAK_GUB"/>
</dbReference>
<reference evidence="11" key="1">
    <citation type="submission" date="2020-01" db="EMBL/GenBank/DDBJ databases">
        <authorList>
            <person name="Mishra B."/>
        </authorList>
    </citation>
    <scope>NUCLEOTIDE SEQUENCE [LARGE SCALE GENOMIC DNA]</scope>
</reference>
<keyword evidence="3 8" id="KW-0812">Transmembrane</keyword>
<dbReference type="SMART" id="SM00239">
    <property type="entry name" value="C2"/>
    <property type="match status" value="2"/>
</dbReference>
<keyword evidence="12" id="KW-1185">Reference proteome</keyword>
<proteinExistence type="predicted"/>
<keyword evidence="6 8" id="KW-1133">Transmembrane helix</keyword>